<dbReference type="Proteomes" id="UP001152320">
    <property type="component" value="Chromosome 2"/>
</dbReference>
<sequence length="1640" mass="185178">MPGSACKTLHPGRTSGPCKVCQQHKDRYWHLDQALPHHNQLVKNLREKGLSDTDCVCQSCQKRYAKPLEGQHSTSEKSEKRPLERECAVSQCCNSSNLHQTNLFSFSQEVLNSCGLQFDSASASPSAVFATLCHKHYCQIYTKAQLQSCTLCLSAHTSLILCNNIKAAQEYATHILQDVEKSALSDYNLCRHCYGAVYRFSKGQQYLNSQRSDITYFSSLLTPFQGVEEGSVDDVAFAKSILSIGHELSNDRPMLLQAAYDVYLSNLNEKNPNLLDLGTKRSFYSYVNSVKAALGECIILSVIPHKPRLGTMIRRYGTDVVSVLHILLYAQSQQVDTETHATTDALNKQKSGRAISLGFVADLINKNITSTAKKIIAGDKQSLKLDDFDFLSEIQRIDPLVWNFVVACTMGPNEDSQIFLSGNFDWEVHYLGPTHRSDAVNRSKFLKRFFLTCSLLYASNENCFTHLHMALSDIIDRFTGSSTTCFDLLSKFGLTVSKSTYLRFQTSVTKEEMTKKPSILSRSFCVASVDNIDRSATYATVRAGQANRGFHGTSVQAVEPLPLSLREKQAMQLAPTSTRIGRVDSHSNLKSSEVAAYHSASTSLATCNPLSLSSQPNVFRQSLSIDDFSLSEAESTSLAIFEKKVFYYMMVKHVCHTKLPDLNLPPIKVCFSDPAVSVEQSHIHFTSVLAEPADSQETMLTVLDLLHEKHQVGNATEHLVVVGDAKTYSILHSLKKLYGDELNWMIPYLGEWHLLKNSQPPLMKVYLDAGLKDLLSLFHKGATLKAVSNASGFQKSHQFLMQVWEAFYRHLLKPFYDFECADSNNEVNPLFAFTEDVFAELQSNGTNFFPQAWDGQLFSNIDVVFNSFKSFAATHCARDSTFKFWYGFVSRDMMSYAALYMAIRSRNFDLRSASIRQFAPLFHALDRPYYLKFVPLHIATLKICPHEILENLQKGAFAVSITGGNTQCVALDEAHEMAINKEVKMAMNATDIEGLSRLVHYLPYRSRVVKNISSQVYNPNSHSEYNDNAAMSKEVEVNVRSYLIKLSQSIILFNTASQSPLLSHIFSNEVASEHVTNDLLNFYCTGEQDFQSYVKSFILGDTSSVRLTRHKRNLHTFTKKKATKQKKQQELKDHKLQIACLRKQIAWSQSNSVPVPGFAQFMPLPRAICDCNGIPYKGNKAVSSSFFQARYPQAFVEDGNLFPSSSSICVILEGMFLINTTRPLDGHKNFGDYASFLYSQWVGKAVRAFNAAEVHIIFDDPGRHGPMPKDIERSRRDESTQLDEDETSYTVITPLTSKPPNWTKFIKNRRNKRLLVTFLSHHILHLAGTAQYCPKRVVTSGGFDGDERDKTFQFLDGTVSQHPLLTSNHEEGDSRVWFHAFHTECKNILIYSPDRDIFNIGLPLMSNHFLGKQVFVQLRRQYGNDLYLSMNTLTDCLLKDFDLQSLGEKLFLAPSFVQMLFISSGCDYVSFFKGHTKTAFLKTFFRYAKFITGGIYDGLLSQGNLHEIDQGLLSFYRLIGSVYFQAHAGAFSEQSPEELFHCFRSPEVSILEQHIAFVSKVRSAHFHRISDESQWMPSATALKYHWLRSCWTMQLWSQACNAQVVIPPLSDYGWELSASLKEMVNHMKWVCIMKGIGINE</sequence>
<evidence type="ECO:0000256" key="1">
    <source>
        <dbReference type="SAM" id="MobiDB-lite"/>
    </source>
</evidence>
<keyword evidence="3" id="KW-1185">Reference proteome</keyword>
<gene>
    <name evidence="2" type="ORF">HOLleu_06401</name>
</gene>
<accession>A0A9Q1HF50</accession>
<evidence type="ECO:0000313" key="2">
    <source>
        <dbReference type="EMBL" id="KAJ8047412.1"/>
    </source>
</evidence>
<evidence type="ECO:0000313" key="3">
    <source>
        <dbReference type="Proteomes" id="UP001152320"/>
    </source>
</evidence>
<dbReference type="PANTHER" id="PTHR47018">
    <property type="entry name" value="CXC DOMAIN-CONTAINING PROTEIN-RELATED"/>
    <property type="match status" value="1"/>
</dbReference>
<reference evidence="2" key="1">
    <citation type="submission" date="2021-10" db="EMBL/GenBank/DDBJ databases">
        <title>Tropical sea cucumber genome reveals ecological adaptation and Cuvierian tubules defense mechanism.</title>
        <authorList>
            <person name="Chen T."/>
        </authorList>
    </citation>
    <scope>NUCLEOTIDE SEQUENCE</scope>
    <source>
        <strain evidence="2">Nanhai2018</strain>
        <tissue evidence="2">Muscle</tissue>
    </source>
</reference>
<protein>
    <submittedName>
        <fullName evidence="2">Uncharacterized protein</fullName>
    </submittedName>
</protein>
<organism evidence="2 3">
    <name type="scientific">Holothuria leucospilota</name>
    <name type="common">Black long sea cucumber</name>
    <name type="synonym">Mertensiothuria leucospilota</name>
    <dbReference type="NCBI Taxonomy" id="206669"/>
    <lineage>
        <taxon>Eukaryota</taxon>
        <taxon>Metazoa</taxon>
        <taxon>Echinodermata</taxon>
        <taxon>Eleutherozoa</taxon>
        <taxon>Echinozoa</taxon>
        <taxon>Holothuroidea</taxon>
        <taxon>Aspidochirotacea</taxon>
        <taxon>Aspidochirotida</taxon>
        <taxon>Holothuriidae</taxon>
        <taxon>Holothuria</taxon>
    </lineage>
</organism>
<dbReference type="EMBL" id="JAIZAY010000002">
    <property type="protein sequence ID" value="KAJ8047412.1"/>
    <property type="molecule type" value="Genomic_DNA"/>
</dbReference>
<dbReference type="PANTHER" id="PTHR47018:SF2">
    <property type="entry name" value="TESMIN_TSO1-LIKE CXC DOMAIN-CONTAINING PROTEIN"/>
    <property type="match status" value="1"/>
</dbReference>
<feature type="compositionally biased region" description="Basic and acidic residues" evidence="1">
    <location>
        <begin position="1263"/>
        <end position="1279"/>
    </location>
</feature>
<name>A0A9Q1HF50_HOLLE</name>
<dbReference type="OrthoDB" id="10059281at2759"/>
<feature type="region of interest" description="Disordered" evidence="1">
    <location>
        <begin position="1263"/>
        <end position="1287"/>
    </location>
</feature>
<comment type="caution">
    <text evidence="2">The sequence shown here is derived from an EMBL/GenBank/DDBJ whole genome shotgun (WGS) entry which is preliminary data.</text>
</comment>
<proteinExistence type="predicted"/>